<comment type="similarity">
    <text evidence="5">Belongs to the UbiX/PAD1 family.</text>
</comment>
<protein>
    <recommendedName>
        <fullName evidence="5">Flavin prenyltransferase UbiX</fullName>
        <ecNumber evidence="5">2.5.1.129</ecNumber>
    </recommendedName>
</protein>
<comment type="caution">
    <text evidence="5">Lacks conserved residue(s) required for the propagation of feature annotation.</text>
</comment>
<gene>
    <name evidence="5" type="primary">ubiX</name>
    <name evidence="7" type="ORF">Strain138_002254</name>
    <name evidence="8" type="ORF">Strain318_002253</name>
</gene>
<evidence type="ECO:0000313" key="7">
    <source>
        <dbReference type="EMBL" id="WKW12943.1"/>
    </source>
</evidence>
<dbReference type="GO" id="GO:0106141">
    <property type="term" value="F:flavin prenyltransferase activity"/>
    <property type="evidence" value="ECO:0007669"/>
    <property type="project" value="UniProtKB-EC"/>
</dbReference>
<keyword evidence="4 5" id="KW-0808">Transferase</keyword>
<feature type="binding site" evidence="5">
    <location>
        <position position="184"/>
    </location>
    <ligand>
        <name>dimethylallyl phosphate</name>
        <dbReference type="ChEBI" id="CHEBI:88052"/>
    </ligand>
</feature>
<feature type="binding site" evidence="5">
    <location>
        <begin position="17"/>
        <end position="19"/>
    </location>
    <ligand>
        <name>FMN</name>
        <dbReference type="ChEBI" id="CHEBI:58210"/>
    </ligand>
</feature>
<organism evidence="7">
    <name type="scientific">Pseudogemmatithrix spongiicola</name>
    <dbReference type="NCBI Taxonomy" id="3062599"/>
    <lineage>
        <taxon>Bacteria</taxon>
        <taxon>Pseudomonadati</taxon>
        <taxon>Gemmatimonadota</taxon>
        <taxon>Gemmatimonadia</taxon>
        <taxon>Gemmatimonadales</taxon>
        <taxon>Gemmatimonadaceae</taxon>
        <taxon>Pseudogemmatithrix</taxon>
    </lineage>
</organism>
<dbReference type="RefSeq" id="WP_367885810.1">
    <property type="nucleotide sequence ID" value="NZ_CP130612.1"/>
</dbReference>
<dbReference type="AlphaFoldDB" id="A0AA49Q5B2"/>
<feature type="domain" description="Flavoprotein" evidence="6">
    <location>
        <begin position="11"/>
        <end position="189"/>
    </location>
</feature>
<dbReference type="EC" id="2.5.1.129" evidence="5"/>
<evidence type="ECO:0000256" key="4">
    <source>
        <dbReference type="ARBA" id="ARBA00022679"/>
    </source>
</evidence>
<keyword evidence="9" id="KW-1185">Reference proteome</keyword>
<feature type="binding site" evidence="5">
    <location>
        <position position="138"/>
    </location>
    <ligand>
        <name>FMN</name>
        <dbReference type="ChEBI" id="CHEBI:58210"/>
    </ligand>
</feature>
<feature type="binding site" evidence="5">
    <location>
        <begin position="103"/>
        <end position="106"/>
    </location>
    <ligand>
        <name>FMN</name>
        <dbReference type="ChEBI" id="CHEBI:58210"/>
    </ligand>
</feature>
<dbReference type="NCBIfam" id="NF004685">
    <property type="entry name" value="PRK06029.1"/>
    <property type="match status" value="1"/>
</dbReference>
<dbReference type="Pfam" id="PF02441">
    <property type="entry name" value="Flavoprotein"/>
    <property type="match status" value="1"/>
</dbReference>
<feature type="binding site" evidence="5">
    <location>
        <position position="168"/>
    </location>
    <ligand>
        <name>dimethylallyl phosphate</name>
        <dbReference type="ChEBI" id="CHEBI:88052"/>
    </ligand>
</feature>
<reference evidence="7" key="1">
    <citation type="submission" date="2023-07" db="EMBL/GenBank/DDBJ databases">
        <authorList>
            <person name="Haufschild T."/>
            <person name="Kallscheuer N."/>
            <person name="Hammer J."/>
            <person name="Kohn T."/>
            <person name="Kabuu M."/>
            <person name="Jogler M."/>
            <person name="Wohfarth N."/>
            <person name="Heuer A."/>
            <person name="Rohde M."/>
            <person name="van Teeseling M.C.F."/>
            <person name="Jogler C."/>
        </authorList>
    </citation>
    <scope>NUCLEOTIDE SEQUENCE</scope>
    <source>
        <strain evidence="7">Strain 138</strain>
        <strain evidence="8">Strain 318</strain>
    </source>
</reference>
<accession>A0AA49K0X0</accession>
<evidence type="ECO:0000313" key="8">
    <source>
        <dbReference type="EMBL" id="WKW15850.1"/>
    </source>
</evidence>
<dbReference type="InterPro" id="IPR036551">
    <property type="entry name" value="Flavin_trans-like"/>
</dbReference>
<dbReference type="Gene3D" id="3.40.50.1950">
    <property type="entry name" value="Flavin prenyltransferase-like"/>
    <property type="match status" value="1"/>
</dbReference>
<dbReference type="InterPro" id="IPR003382">
    <property type="entry name" value="Flavoprotein"/>
</dbReference>
<dbReference type="NCBIfam" id="TIGR00421">
    <property type="entry name" value="ubiX_pad"/>
    <property type="match status" value="1"/>
</dbReference>
<evidence type="ECO:0000256" key="3">
    <source>
        <dbReference type="ARBA" id="ARBA00022643"/>
    </source>
</evidence>
<dbReference type="InterPro" id="IPR004507">
    <property type="entry name" value="UbiX-like"/>
</dbReference>
<dbReference type="HAMAP" id="MF_01984">
    <property type="entry name" value="ubiX_pad"/>
    <property type="match status" value="1"/>
</dbReference>
<dbReference type="SUPFAM" id="SSF52507">
    <property type="entry name" value="Homo-oligomeric flavin-containing Cys decarboxylases, HFCD"/>
    <property type="match status" value="1"/>
</dbReference>
<dbReference type="Proteomes" id="UP001229955">
    <property type="component" value="Chromosome"/>
</dbReference>
<proteinExistence type="inferred from homology"/>
<comment type="function">
    <text evidence="5">Flavin prenyltransferase that catalyzes the synthesis of the prenylated FMN cofactor (prenyl-FMN) for 4-hydroxy-3-polyprenylbenzoic acid decarboxylase UbiD. The prenyltransferase is metal-independent and links a dimethylallyl moiety from dimethylallyl monophosphate (DMAP) to the flavin N5 and C6 atoms of FMN.</text>
</comment>
<evidence type="ECO:0000313" key="9">
    <source>
        <dbReference type="Proteomes" id="UP001229955"/>
    </source>
</evidence>
<feature type="binding site" evidence="5">
    <location>
        <position position="43"/>
    </location>
    <ligand>
        <name>FMN</name>
        <dbReference type="ChEBI" id="CHEBI:58210"/>
    </ligand>
</feature>
<dbReference type="KEGG" id="pspc:Strain318_002253"/>
<keyword evidence="2 5" id="KW-0285">Flavoprotein</keyword>
<keyword evidence="3 5" id="KW-0288">FMN</keyword>
<evidence type="ECO:0000259" key="6">
    <source>
        <dbReference type="Pfam" id="PF02441"/>
    </source>
</evidence>
<dbReference type="EMBL" id="CP130612">
    <property type="protein sequence ID" value="WKW12943.1"/>
    <property type="molecule type" value="Genomic_DNA"/>
</dbReference>
<comment type="catalytic activity">
    <reaction evidence="5">
        <text>dimethylallyl phosphate + FMNH2 = prenylated FMNH2 + phosphate</text>
        <dbReference type="Rhea" id="RHEA:37743"/>
        <dbReference type="ChEBI" id="CHEBI:43474"/>
        <dbReference type="ChEBI" id="CHEBI:57618"/>
        <dbReference type="ChEBI" id="CHEBI:87467"/>
        <dbReference type="ChEBI" id="CHEBI:88052"/>
        <dbReference type="EC" id="2.5.1.129"/>
    </reaction>
</comment>
<keyword evidence="1 5" id="KW-0637">Prenyltransferase</keyword>
<sequence>MMRPASADAPLVMAITGASGAPYGIRLLEQLLVAERRVSLIVSSHGFRLLRTESEVGDLAGLRAAVGAERFDRLVTVFDDGDRGAAPASGSSLAGGMVICPCSMGTLASIAAGTSRSLVERAADVALKERRPLLLVTRETPLSLIHLENMRRVTMAGATVMPAAPGFYNRPTTIDEMVDFIVARALDHLGVPNTLAPRWGESAND</sequence>
<evidence type="ECO:0000256" key="2">
    <source>
        <dbReference type="ARBA" id="ARBA00022630"/>
    </source>
</evidence>
<name>A0AA49Q5B2_9BACT</name>
<evidence type="ECO:0000256" key="1">
    <source>
        <dbReference type="ARBA" id="ARBA00022602"/>
    </source>
</evidence>
<accession>A0AA49Q5B2</accession>
<evidence type="ECO:0000256" key="5">
    <source>
        <dbReference type="HAMAP-Rule" id="MF_01984"/>
    </source>
</evidence>
<dbReference type="EMBL" id="CP130613">
    <property type="protein sequence ID" value="WKW15850.1"/>
    <property type="molecule type" value="Genomic_DNA"/>
</dbReference>